<keyword evidence="2" id="KW-1185">Reference proteome</keyword>
<proteinExistence type="predicted"/>
<gene>
    <name evidence="1" type="ORF">H6H03_16955</name>
</gene>
<name>A0ABR8K7V6_9NOSO</name>
<reference evidence="1 2" key="1">
    <citation type="journal article" date="2020" name="ISME J.">
        <title>Comparative genomics reveals insights into cyanobacterial evolution and habitat adaptation.</title>
        <authorList>
            <person name="Chen M.Y."/>
            <person name="Teng W.K."/>
            <person name="Zhao L."/>
            <person name="Hu C.X."/>
            <person name="Zhou Y.K."/>
            <person name="Han B.P."/>
            <person name="Song L.R."/>
            <person name="Shu W.S."/>
        </authorList>
    </citation>
    <scope>NUCLEOTIDE SEQUENCE [LARGE SCALE GENOMIC DNA]</scope>
    <source>
        <strain evidence="1 2">FACHB-159</strain>
    </source>
</reference>
<sequence length="75" mass="8586">MPHRIYEGFFFSYDHSLKDRLIQLGTGHGGAPILSLRLIEIKVGKTSYSYITSVLDPQILLFFCDFFADFQLILA</sequence>
<evidence type="ECO:0000313" key="1">
    <source>
        <dbReference type="EMBL" id="MBD2735561.1"/>
    </source>
</evidence>
<organism evidence="1 2">
    <name type="scientific">Nostoc paludosum FACHB-159</name>
    <dbReference type="NCBI Taxonomy" id="2692908"/>
    <lineage>
        <taxon>Bacteria</taxon>
        <taxon>Bacillati</taxon>
        <taxon>Cyanobacteriota</taxon>
        <taxon>Cyanophyceae</taxon>
        <taxon>Nostocales</taxon>
        <taxon>Nostocaceae</taxon>
        <taxon>Nostoc</taxon>
    </lineage>
</organism>
<evidence type="ECO:0000313" key="2">
    <source>
        <dbReference type="Proteomes" id="UP000637383"/>
    </source>
</evidence>
<dbReference type="Proteomes" id="UP000637383">
    <property type="component" value="Unassembled WGS sequence"/>
</dbReference>
<accession>A0ABR8K7V6</accession>
<dbReference type="EMBL" id="JACJTU010000015">
    <property type="protein sequence ID" value="MBD2735561.1"/>
    <property type="molecule type" value="Genomic_DNA"/>
</dbReference>
<protein>
    <submittedName>
        <fullName evidence="1">Uncharacterized protein</fullName>
    </submittedName>
</protein>
<comment type="caution">
    <text evidence="1">The sequence shown here is derived from an EMBL/GenBank/DDBJ whole genome shotgun (WGS) entry which is preliminary data.</text>
</comment>
<dbReference type="RefSeq" id="WP_190956216.1">
    <property type="nucleotide sequence ID" value="NZ_JACJTU010000015.1"/>
</dbReference>